<dbReference type="AlphaFoldDB" id="A0A969WA90"/>
<evidence type="ECO:0000313" key="3">
    <source>
        <dbReference type="Proteomes" id="UP000653472"/>
    </source>
</evidence>
<feature type="signal peptide" evidence="1">
    <location>
        <begin position="1"/>
        <end position="24"/>
    </location>
</feature>
<protein>
    <submittedName>
        <fullName evidence="2">DUF2845 domain-containing protein</fullName>
    </submittedName>
</protein>
<reference evidence="2" key="1">
    <citation type="submission" date="2020-03" db="EMBL/GenBank/DDBJ databases">
        <title>Solimonas marina sp. nov., isolated from deep seawater of the Pacific Ocean.</title>
        <authorList>
            <person name="Liu X."/>
            <person name="Lai Q."/>
            <person name="Sun F."/>
            <person name="Gai Y."/>
            <person name="Li G."/>
            <person name="Shao Z."/>
        </authorList>
    </citation>
    <scope>NUCLEOTIDE SEQUENCE</scope>
    <source>
        <strain evidence="2">C16B3</strain>
    </source>
</reference>
<evidence type="ECO:0000256" key="1">
    <source>
        <dbReference type="SAM" id="SignalP"/>
    </source>
</evidence>
<sequence>MKRLSILLALLISSVLLAPRPALALDTVRCGSRLVSVGMTMSEVLDACGEPSLRDAWTPAGNPMLGYAEEWTYNLGSGQLLRLLRFRNGELQRIDTDGRGFVDDGPGDCAQLGIVPGMSKYRLLASCGPPTRHHADVIQVPYDARHRVYDPRYAYSGWHAVYREHWIYDFGPDRLVRIVELEDGRVTDIEFGDRGRRESP</sequence>
<proteinExistence type="predicted"/>
<dbReference type="RefSeq" id="WP_168148033.1">
    <property type="nucleotide sequence ID" value="NZ_JAAVXB010000005.1"/>
</dbReference>
<gene>
    <name evidence="2" type="ORF">G7Y82_10615</name>
</gene>
<comment type="caution">
    <text evidence="2">The sequence shown here is derived from an EMBL/GenBank/DDBJ whole genome shotgun (WGS) entry which is preliminary data.</text>
</comment>
<keyword evidence="3" id="KW-1185">Reference proteome</keyword>
<name>A0A969WA90_9GAMM</name>
<organism evidence="2 3">
    <name type="scientific">Solimonas marina</name>
    <dbReference type="NCBI Taxonomy" id="2714601"/>
    <lineage>
        <taxon>Bacteria</taxon>
        <taxon>Pseudomonadati</taxon>
        <taxon>Pseudomonadota</taxon>
        <taxon>Gammaproteobacteria</taxon>
        <taxon>Nevskiales</taxon>
        <taxon>Nevskiaceae</taxon>
        <taxon>Solimonas</taxon>
    </lineage>
</organism>
<evidence type="ECO:0000313" key="2">
    <source>
        <dbReference type="EMBL" id="NKF22769.1"/>
    </source>
</evidence>
<keyword evidence="1" id="KW-0732">Signal</keyword>
<dbReference type="Proteomes" id="UP000653472">
    <property type="component" value="Unassembled WGS sequence"/>
</dbReference>
<dbReference type="InterPro" id="IPR021268">
    <property type="entry name" value="DUF2845"/>
</dbReference>
<dbReference type="EMBL" id="JAAVXB010000005">
    <property type="protein sequence ID" value="NKF22769.1"/>
    <property type="molecule type" value="Genomic_DNA"/>
</dbReference>
<accession>A0A969WA90</accession>
<feature type="chain" id="PRO_5038135210" evidence="1">
    <location>
        <begin position="25"/>
        <end position="200"/>
    </location>
</feature>
<dbReference type="Pfam" id="PF11006">
    <property type="entry name" value="DUF2845"/>
    <property type="match status" value="2"/>
</dbReference>